<dbReference type="PROSITE" id="PS50041">
    <property type="entry name" value="C_TYPE_LECTIN_2"/>
    <property type="match status" value="1"/>
</dbReference>
<dbReference type="Proteomes" id="UP000005408">
    <property type="component" value="Unassembled WGS sequence"/>
</dbReference>
<evidence type="ECO:0000313" key="3">
    <source>
        <dbReference type="EnsemblMetazoa" id="G18164.2:cds"/>
    </source>
</evidence>
<proteinExistence type="predicted"/>
<dbReference type="InterPro" id="IPR016186">
    <property type="entry name" value="C-type_lectin-like/link_sf"/>
</dbReference>
<feature type="domain" description="C-type lectin" evidence="2">
    <location>
        <begin position="119"/>
        <end position="236"/>
    </location>
</feature>
<reference evidence="3" key="1">
    <citation type="submission" date="2022-08" db="UniProtKB">
        <authorList>
            <consortium name="EnsemblMetazoa"/>
        </authorList>
    </citation>
    <scope>IDENTIFICATION</scope>
    <source>
        <strain evidence="3">05x7-T-G4-1.051#20</strain>
    </source>
</reference>
<dbReference type="Gene3D" id="3.10.100.10">
    <property type="entry name" value="Mannose-Binding Protein A, subunit A"/>
    <property type="match status" value="1"/>
</dbReference>
<dbReference type="CDD" id="cd00037">
    <property type="entry name" value="CLECT"/>
    <property type="match status" value="1"/>
</dbReference>
<dbReference type="AlphaFoldDB" id="A0A8W8JAR3"/>
<accession>A0A8W8JAR3</accession>
<dbReference type="InterPro" id="IPR001304">
    <property type="entry name" value="C-type_lectin-like"/>
</dbReference>
<dbReference type="SUPFAM" id="SSF56436">
    <property type="entry name" value="C-type lectin-like"/>
    <property type="match status" value="1"/>
</dbReference>
<feature type="transmembrane region" description="Helical" evidence="1">
    <location>
        <begin position="12"/>
        <end position="34"/>
    </location>
</feature>
<keyword evidence="1" id="KW-0472">Membrane</keyword>
<sequence length="242" mass="26788">MKGELPELLAMSTSILIVIILQYSAVAAGNLYFLSERLDGKIKTPPDSNTQVAVSLLQCSALASQQNLPGISYNTVSQACYMYLTCLQVSDGSLIQENGWRHYCTDSVPEAFSPMACHYKLLSGTMGWIEAKAECIRNSGYLLEIHSEEEANFVETNIFDTGSCTGSIYWLGGLKNSSKVTWVTSKSDVPVLPEQGYSKWSTHEPTLDVTGFDCMLWVFTGWKVYTCNEPKCTICKADDCIY</sequence>
<organism evidence="3 4">
    <name type="scientific">Magallana gigas</name>
    <name type="common">Pacific oyster</name>
    <name type="synonym">Crassostrea gigas</name>
    <dbReference type="NCBI Taxonomy" id="29159"/>
    <lineage>
        <taxon>Eukaryota</taxon>
        <taxon>Metazoa</taxon>
        <taxon>Spiralia</taxon>
        <taxon>Lophotrochozoa</taxon>
        <taxon>Mollusca</taxon>
        <taxon>Bivalvia</taxon>
        <taxon>Autobranchia</taxon>
        <taxon>Pteriomorphia</taxon>
        <taxon>Ostreida</taxon>
        <taxon>Ostreoidea</taxon>
        <taxon>Ostreidae</taxon>
        <taxon>Magallana</taxon>
    </lineage>
</organism>
<name>A0A8W8JAR3_MAGGI</name>
<keyword evidence="1" id="KW-0812">Transmembrane</keyword>
<dbReference type="Pfam" id="PF00059">
    <property type="entry name" value="Lectin_C"/>
    <property type="match status" value="1"/>
</dbReference>
<dbReference type="SMART" id="SM00034">
    <property type="entry name" value="CLECT"/>
    <property type="match status" value="1"/>
</dbReference>
<evidence type="ECO:0000259" key="2">
    <source>
        <dbReference type="PROSITE" id="PS50041"/>
    </source>
</evidence>
<dbReference type="InterPro" id="IPR016187">
    <property type="entry name" value="CTDL_fold"/>
</dbReference>
<dbReference type="EnsemblMetazoa" id="G18164.2">
    <property type="protein sequence ID" value="G18164.2:cds"/>
    <property type="gene ID" value="G18164"/>
</dbReference>
<evidence type="ECO:0000313" key="4">
    <source>
        <dbReference type="Proteomes" id="UP000005408"/>
    </source>
</evidence>
<evidence type="ECO:0000256" key="1">
    <source>
        <dbReference type="SAM" id="Phobius"/>
    </source>
</evidence>
<keyword evidence="4" id="KW-1185">Reference proteome</keyword>
<protein>
    <recommendedName>
        <fullName evidence="2">C-type lectin domain-containing protein</fullName>
    </recommendedName>
</protein>
<keyword evidence="1" id="KW-1133">Transmembrane helix</keyword>